<dbReference type="GO" id="GO:0016757">
    <property type="term" value="F:glycosyltransferase activity"/>
    <property type="evidence" value="ECO:0007669"/>
    <property type="project" value="UniProtKB-KW"/>
</dbReference>
<evidence type="ECO:0000256" key="2">
    <source>
        <dbReference type="ARBA" id="ARBA00023211"/>
    </source>
</evidence>
<protein>
    <recommendedName>
        <fullName evidence="3">Hexosyltransferase</fullName>
        <ecNumber evidence="3">2.4.1.-</ecNumber>
    </recommendedName>
</protein>
<keyword evidence="6" id="KW-1185">Reference proteome</keyword>
<keyword evidence="2" id="KW-0464">Manganese</keyword>
<reference evidence="5" key="3">
    <citation type="journal article" date="2017" name="Nature">
        <title>Genome sequence of the progenitor of the wheat D genome Aegilops tauschii.</title>
        <authorList>
            <person name="Luo M.C."/>
            <person name="Gu Y.Q."/>
            <person name="Puiu D."/>
            <person name="Wang H."/>
            <person name="Twardziok S.O."/>
            <person name="Deal K.R."/>
            <person name="Huo N."/>
            <person name="Zhu T."/>
            <person name="Wang L."/>
            <person name="Wang Y."/>
            <person name="McGuire P.E."/>
            <person name="Liu S."/>
            <person name="Long H."/>
            <person name="Ramasamy R.K."/>
            <person name="Rodriguez J.C."/>
            <person name="Van S.L."/>
            <person name="Yuan L."/>
            <person name="Wang Z."/>
            <person name="Xia Z."/>
            <person name="Xiao L."/>
            <person name="Anderson O.D."/>
            <person name="Ouyang S."/>
            <person name="Liang Y."/>
            <person name="Zimin A.V."/>
            <person name="Pertea G."/>
            <person name="Qi P."/>
            <person name="Bennetzen J.L."/>
            <person name="Dai X."/>
            <person name="Dawson M.W."/>
            <person name="Muller H.G."/>
            <person name="Kugler K."/>
            <person name="Rivarola-Duarte L."/>
            <person name="Spannagl M."/>
            <person name="Mayer K.F.X."/>
            <person name="Lu F.H."/>
            <person name="Bevan M.W."/>
            <person name="Leroy P."/>
            <person name="Li P."/>
            <person name="You F.M."/>
            <person name="Sun Q."/>
            <person name="Liu Z."/>
            <person name="Lyons E."/>
            <person name="Wicker T."/>
            <person name="Salzberg S.L."/>
            <person name="Devos K.M."/>
            <person name="Dvorak J."/>
        </authorList>
    </citation>
    <scope>NUCLEOTIDE SEQUENCE [LARGE SCALE GENOMIC DNA]</scope>
    <source>
        <strain evidence="5">cv. AL8/78</strain>
    </source>
</reference>
<dbReference type="Pfam" id="PF01501">
    <property type="entry name" value="Glyco_transf_8"/>
    <property type="match status" value="1"/>
</dbReference>
<dbReference type="InterPro" id="IPR050587">
    <property type="entry name" value="GNT1/Glycosyltrans_8"/>
</dbReference>
<evidence type="ECO:0000313" key="6">
    <source>
        <dbReference type="Proteomes" id="UP000015105"/>
    </source>
</evidence>
<evidence type="ECO:0000313" key="5">
    <source>
        <dbReference type="EnsemblPlants" id="AET7Gv21152400.1"/>
    </source>
</evidence>
<dbReference type="EC" id="2.4.1.-" evidence="3"/>
<feature type="compositionally biased region" description="Low complexity" evidence="4">
    <location>
        <begin position="176"/>
        <end position="195"/>
    </location>
</feature>
<evidence type="ECO:0000256" key="1">
    <source>
        <dbReference type="ARBA" id="ARBA00022676"/>
    </source>
</evidence>
<dbReference type="Gramene" id="AET7Gv21152400.1">
    <property type="protein sequence ID" value="AET7Gv21152400.1"/>
    <property type="gene ID" value="AET7Gv21152400"/>
</dbReference>
<feature type="compositionally biased region" description="Low complexity" evidence="4">
    <location>
        <begin position="142"/>
        <end position="163"/>
    </location>
</feature>
<feature type="compositionally biased region" description="Low complexity" evidence="4">
    <location>
        <begin position="218"/>
        <end position="266"/>
    </location>
</feature>
<reference evidence="6" key="1">
    <citation type="journal article" date="2014" name="Science">
        <title>Ancient hybridizations among the ancestral genomes of bread wheat.</title>
        <authorList>
            <consortium name="International Wheat Genome Sequencing Consortium,"/>
            <person name="Marcussen T."/>
            <person name="Sandve S.R."/>
            <person name="Heier L."/>
            <person name="Spannagl M."/>
            <person name="Pfeifer M."/>
            <person name="Jakobsen K.S."/>
            <person name="Wulff B.B."/>
            <person name="Steuernagel B."/>
            <person name="Mayer K.F."/>
            <person name="Olsen O.A."/>
        </authorList>
    </citation>
    <scope>NUCLEOTIDE SEQUENCE [LARGE SCALE GENOMIC DNA]</scope>
    <source>
        <strain evidence="6">cv. AL8/78</strain>
    </source>
</reference>
<dbReference type="PANTHER" id="PTHR11183">
    <property type="entry name" value="GLYCOGENIN SUBFAMILY MEMBER"/>
    <property type="match status" value="1"/>
</dbReference>
<dbReference type="STRING" id="200361.A0A453SYB0"/>
<keyword evidence="1" id="KW-0808">Transferase</keyword>
<name>A0A453SYB0_AEGTS</name>
<dbReference type="InterPro" id="IPR002495">
    <property type="entry name" value="Glyco_trans_8"/>
</dbReference>
<keyword evidence="1" id="KW-0328">Glycosyltransferase</keyword>
<dbReference type="AlphaFoldDB" id="A0A453SYB0"/>
<dbReference type="InterPro" id="IPR029044">
    <property type="entry name" value="Nucleotide-diphossugar_trans"/>
</dbReference>
<comment type="similarity">
    <text evidence="3">Belongs to the glycosyltransferase 8 family.</text>
</comment>
<sequence>PQHTTNPSHPSFEAKREIEQAMAPMPKRIVKDEQKKAAYVTFLAGSGDYWMGVVGLAKGLRAVKSAYPLVVAVLPDVPEDHRRKLVEQGCLVREIEPVYPPESQTQFAMAYYVINYSKLRIWKFVEYERMVYLDADIQSRCSTTSTTSSTSTRAASTPSWTASARRRGATRRSTRSDTASSARTGWRGRSASSACPRRRSTSTRACSCTSPASPPPRSSSTGSSSPTPRPSPSRTSSTCSSGTCTSPSRRCTTSCSPCSGGTPRTSSSRRSRSSTTAQRVRSRGGTPARRPTWTGRTSRCS</sequence>
<evidence type="ECO:0000256" key="3">
    <source>
        <dbReference type="RuleBase" id="RU362027"/>
    </source>
</evidence>
<reference evidence="5" key="5">
    <citation type="journal article" date="2021" name="G3 (Bethesda)">
        <title>Aegilops tauschii genome assembly Aet v5.0 features greater sequence contiguity and improved annotation.</title>
        <authorList>
            <person name="Wang L."/>
            <person name="Zhu T."/>
            <person name="Rodriguez J.C."/>
            <person name="Deal K.R."/>
            <person name="Dubcovsky J."/>
            <person name="McGuire P.E."/>
            <person name="Lux T."/>
            <person name="Spannagl M."/>
            <person name="Mayer K.F.X."/>
            <person name="Baldrich P."/>
            <person name="Meyers B.C."/>
            <person name="Huo N."/>
            <person name="Gu Y.Q."/>
            <person name="Zhou H."/>
            <person name="Devos K.M."/>
            <person name="Bennetzen J.L."/>
            <person name="Unver T."/>
            <person name="Budak H."/>
            <person name="Gulick P.J."/>
            <person name="Galiba G."/>
            <person name="Kalapos B."/>
            <person name="Nelson D.R."/>
            <person name="Li P."/>
            <person name="You F.M."/>
            <person name="Luo M.C."/>
            <person name="Dvorak J."/>
        </authorList>
    </citation>
    <scope>NUCLEOTIDE SEQUENCE [LARGE SCALE GENOMIC DNA]</scope>
    <source>
        <strain evidence="5">cv. AL8/78</strain>
    </source>
</reference>
<feature type="compositionally biased region" description="Low complexity" evidence="4">
    <location>
        <begin position="202"/>
        <end position="211"/>
    </location>
</feature>
<reference evidence="5" key="4">
    <citation type="submission" date="2019-03" db="UniProtKB">
        <authorList>
            <consortium name="EnsemblPlants"/>
        </authorList>
    </citation>
    <scope>IDENTIFICATION</scope>
</reference>
<feature type="compositionally biased region" description="Basic residues" evidence="4">
    <location>
        <begin position="164"/>
        <end position="173"/>
    </location>
</feature>
<proteinExistence type="inferred from homology"/>
<dbReference type="Gene3D" id="3.90.550.10">
    <property type="entry name" value="Spore Coat Polysaccharide Biosynthesis Protein SpsA, Chain A"/>
    <property type="match status" value="1"/>
</dbReference>
<dbReference type="Proteomes" id="UP000015105">
    <property type="component" value="Chromosome 7D"/>
</dbReference>
<accession>A0A453SYB0</accession>
<feature type="region of interest" description="Disordered" evidence="4">
    <location>
        <begin position="142"/>
        <end position="301"/>
    </location>
</feature>
<evidence type="ECO:0000256" key="4">
    <source>
        <dbReference type="SAM" id="MobiDB-lite"/>
    </source>
</evidence>
<organism evidence="5 6">
    <name type="scientific">Aegilops tauschii subsp. strangulata</name>
    <name type="common">Goatgrass</name>
    <dbReference type="NCBI Taxonomy" id="200361"/>
    <lineage>
        <taxon>Eukaryota</taxon>
        <taxon>Viridiplantae</taxon>
        <taxon>Streptophyta</taxon>
        <taxon>Embryophyta</taxon>
        <taxon>Tracheophyta</taxon>
        <taxon>Spermatophyta</taxon>
        <taxon>Magnoliopsida</taxon>
        <taxon>Liliopsida</taxon>
        <taxon>Poales</taxon>
        <taxon>Poaceae</taxon>
        <taxon>BOP clade</taxon>
        <taxon>Pooideae</taxon>
        <taxon>Triticodae</taxon>
        <taxon>Triticeae</taxon>
        <taxon>Triticinae</taxon>
        <taxon>Aegilops</taxon>
    </lineage>
</organism>
<dbReference type="EnsemblPlants" id="AET7Gv21152400.1">
    <property type="protein sequence ID" value="AET7Gv21152400.1"/>
    <property type="gene ID" value="AET7Gv21152400"/>
</dbReference>
<dbReference type="SUPFAM" id="SSF53448">
    <property type="entry name" value="Nucleotide-diphospho-sugar transferases"/>
    <property type="match status" value="1"/>
</dbReference>
<reference evidence="6" key="2">
    <citation type="journal article" date="2017" name="Nat. Plants">
        <title>The Aegilops tauschii genome reveals multiple impacts of transposons.</title>
        <authorList>
            <person name="Zhao G."/>
            <person name="Zou C."/>
            <person name="Li K."/>
            <person name="Wang K."/>
            <person name="Li T."/>
            <person name="Gao L."/>
            <person name="Zhang X."/>
            <person name="Wang H."/>
            <person name="Yang Z."/>
            <person name="Liu X."/>
            <person name="Jiang W."/>
            <person name="Mao L."/>
            <person name="Kong X."/>
            <person name="Jiao Y."/>
            <person name="Jia J."/>
        </authorList>
    </citation>
    <scope>NUCLEOTIDE SEQUENCE [LARGE SCALE GENOMIC DNA]</scope>
    <source>
        <strain evidence="6">cv. AL8/78</strain>
    </source>
</reference>